<comment type="caution">
    <text evidence="2">The sequence shown here is derived from an EMBL/GenBank/DDBJ whole genome shotgun (WGS) entry which is preliminary data.</text>
</comment>
<feature type="region of interest" description="Disordered" evidence="1">
    <location>
        <begin position="162"/>
        <end position="193"/>
    </location>
</feature>
<gene>
    <name evidence="2" type="ORF">LTR16_008702</name>
</gene>
<feature type="compositionally biased region" description="Low complexity" evidence="1">
    <location>
        <begin position="1"/>
        <end position="21"/>
    </location>
</feature>
<proteinExistence type="predicted"/>
<feature type="compositionally biased region" description="Basic and acidic residues" evidence="1">
    <location>
        <begin position="170"/>
        <end position="179"/>
    </location>
</feature>
<evidence type="ECO:0000313" key="2">
    <source>
        <dbReference type="EMBL" id="KAK5188127.1"/>
    </source>
</evidence>
<accession>A0ABR0LK61</accession>
<feature type="non-terminal residue" evidence="2">
    <location>
        <position position="243"/>
    </location>
</feature>
<dbReference type="PANTHER" id="PTHR42081:SF1">
    <property type="entry name" value="ZINC FINGER PROTEIN DHHC DOMAIN CONTAINING PROTEIN"/>
    <property type="match status" value="1"/>
</dbReference>
<feature type="region of interest" description="Disordered" evidence="1">
    <location>
        <begin position="219"/>
        <end position="243"/>
    </location>
</feature>
<protein>
    <submittedName>
        <fullName evidence="2">Uncharacterized protein</fullName>
    </submittedName>
</protein>
<evidence type="ECO:0000256" key="1">
    <source>
        <dbReference type="SAM" id="MobiDB-lite"/>
    </source>
</evidence>
<name>A0ABR0LK61_9PEZI</name>
<organism evidence="2 3">
    <name type="scientific">Cryomyces antarcticus</name>
    <dbReference type="NCBI Taxonomy" id="329879"/>
    <lineage>
        <taxon>Eukaryota</taxon>
        <taxon>Fungi</taxon>
        <taxon>Dikarya</taxon>
        <taxon>Ascomycota</taxon>
        <taxon>Pezizomycotina</taxon>
        <taxon>Dothideomycetes</taxon>
        <taxon>Dothideomycetes incertae sedis</taxon>
        <taxon>Cryomyces</taxon>
    </lineage>
</organism>
<dbReference type="Proteomes" id="UP001357485">
    <property type="component" value="Unassembled WGS sequence"/>
</dbReference>
<feature type="compositionally biased region" description="Polar residues" evidence="1">
    <location>
        <begin position="49"/>
        <end position="69"/>
    </location>
</feature>
<evidence type="ECO:0000313" key="3">
    <source>
        <dbReference type="Proteomes" id="UP001357485"/>
    </source>
</evidence>
<feature type="region of interest" description="Disordered" evidence="1">
    <location>
        <begin position="1"/>
        <end position="122"/>
    </location>
</feature>
<dbReference type="PANTHER" id="PTHR42081">
    <property type="entry name" value="ZINC FINGER PROTEIN DHHC DOMAIN CONTAINING PROTEIN"/>
    <property type="match status" value="1"/>
</dbReference>
<sequence>MSYYRSSSPSSRRVVYPERSSTGTIYDPYAPRTTHHVSPRSSNERVVPISTQTFINAAPISSSSRTTGHYDSYSGRPRRSTLTETDPRRPSVTTSYQPSRFRPAVVQSAIDRPPSPLGYSSQTIDRDYYITPAVSAPSRREHREHKKLYSVDDGKAARLVADIDTPNTSRRKDSTERGGYRSSGLGGNRKGYHLNGPLVRAADKNDDYGYSYTDAAGMYRDTEPRWRARRGSAEATGRRDRLS</sequence>
<keyword evidence="3" id="KW-1185">Reference proteome</keyword>
<reference evidence="2 3" key="1">
    <citation type="submission" date="2023-08" db="EMBL/GenBank/DDBJ databases">
        <title>Black Yeasts Isolated from many extreme environments.</title>
        <authorList>
            <person name="Coleine C."/>
            <person name="Stajich J.E."/>
            <person name="Selbmann L."/>
        </authorList>
    </citation>
    <scope>NUCLEOTIDE SEQUENCE [LARGE SCALE GENOMIC DNA]</scope>
    <source>
        <strain evidence="2 3">CCFEE 536</strain>
    </source>
</reference>
<dbReference type="EMBL" id="JAVRRA010018532">
    <property type="protein sequence ID" value="KAK5188127.1"/>
    <property type="molecule type" value="Genomic_DNA"/>
</dbReference>